<reference evidence="4 5" key="1">
    <citation type="journal article" date="2024" name="bioRxiv">
        <title>A reference genome for Trichogramma kaykai: A tiny desert-dwelling parasitoid wasp with competing sex-ratio distorters.</title>
        <authorList>
            <person name="Culotta J."/>
            <person name="Lindsey A.R."/>
        </authorList>
    </citation>
    <scope>NUCLEOTIDE SEQUENCE [LARGE SCALE GENOMIC DNA]</scope>
    <source>
        <strain evidence="4 5">KSX58</strain>
    </source>
</reference>
<comment type="caution">
    <text evidence="4">The sequence shown here is derived from an EMBL/GenBank/DDBJ whole genome shotgun (WGS) entry which is preliminary data.</text>
</comment>
<feature type="domain" description="Peptidase S1" evidence="3">
    <location>
        <begin position="39"/>
        <end position="267"/>
    </location>
</feature>
<feature type="region of interest" description="Disordered" evidence="1">
    <location>
        <begin position="286"/>
        <end position="362"/>
    </location>
</feature>
<feature type="chain" id="PRO_5044849070" description="Peptidase S1 domain-containing protein" evidence="2">
    <location>
        <begin position="26"/>
        <end position="362"/>
    </location>
</feature>
<evidence type="ECO:0000259" key="3">
    <source>
        <dbReference type="Pfam" id="PF00089"/>
    </source>
</evidence>
<dbReference type="Pfam" id="PF00089">
    <property type="entry name" value="Trypsin"/>
    <property type="match status" value="1"/>
</dbReference>
<name>A0ABD2XI34_9HYME</name>
<dbReference type="InterPro" id="IPR009003">
    <property type="entry name" value="Peptidase_S1_PA"/>
</dbReference>
<dbReference type="AlphaFoldDB" id="A0ABD2XI34"/>
<dbReference type="Gene3D" id="2.40.10.10">
    <property type="entry name" value="Trypsin-like serine proteases"/>
    <property type="match status" value="1"/>
</dbReference>
<evidence type="ECO:0000313" key="4">
    <source>
        <dbReference type="EMBL" id="KAL3404852.1"/>
    </source>
</evidence>
<keyword evidence="5" id="KW-1185">Reference proteome</keyword>
<dbReference type="EMBL" id="JBJJXI010000022">
    <property type="protein sequence ID" value="KAL3404852.1"/>
    <property type="molecule type" value="Genomic_DNA"/>
</dbReference>
<organism evidence="4 5">
    <name type="scientific">Trichogramma kaykai</name>
    <dbReference type="NCBI Taxonomy" id="54128"/>
    <lineage>
        <taxon>Eukaryota</taxon>
        <taxon>Metazoa</taxon>
        <taxon>Ecdysozoa</taxon>
        <taxon>Arthropoda</taxon>
        <taxon>Hexapoda</taxon>
        <taxon>Insecta</taxon>
        <taxon>Pterygota</taxon>
        <taxon>Neoptera</taxon>
        <taxon>Endopterygota</taxon>
        <taxon>Hymenoptera</taxon>
        <taxon>Apocrita</taxon>
        <taxon>Proctotrupomorpha</taxon>
        <taxon>Chalcidoidea</taxon>
        <taxon>Trichogrammatidae</taxon>
        <taxon>Trichogramma</taxon>
    </lineage>
</organism>
<dbReference type="Proteomes" id="UP001627154">
    <property type="component" value="Unassembled WGS sequence"/>
</dbReference>
<feature type="compositionally biased region" description="Acidic residues" evidence="1">
    <location>
        <begin position="288"/>
        <end position="300"/>
    </location>
</feature>
<dbReference type="SUPFAM" id="SSF50494">
    <property type="entry name" value="Trypsin-like serine proteases"/>
    <property type="match status" value="1"/>
</dbReference>
<feature type="compositionally biased region" description="Basic and acidic residues" evidence="1">
    <location>
        <begin position="316"/>
        <end position="332"/>
    </location>
</feature>
<sequence>MTSFATSTLLLLLVVVVFAIGRSTGYRLPEFQCDPSNRQSVQSRRHPYLVAIVYKGRLIGAGAIISKHHVLTSASTIFFQTDLYRYEIPLPPLNVHADLKGGRWDQPQQVLEVIAPQLEADYAAHTLRDRDANDRIYMSTLEHDLAVLRIQGTFEWCDRVKPIDMIEPDDKARLPGMRVSAIPTWDVDGPKNSSKMFAYTGMSVKEAEHCERCTWDRYGVHLDAGAGWCVDKCDGDDQRYLNGSPVVIDGILVGVVAGPMGMCSLSSAYVMDVRSHLTMINDVIAQDPDQDTCQVEDDDDDSHKDDNDDDDDDNDGNDKNDKKYNNGDNEDKSNDDDYDNKYNNKDNNKDNSNDDDYDDKDE</sequence>
<evidence type="ECO:0000313" key="5">
    <source>
        <dbReference type="Proteomes" id="UP001627154"/>
    </source>
</evidence>
<dbReference type="InterPro" id="IPR043504">
    <property type="entry name" value="Peptidase_S1_PA_chymotrypsin"/>
</dbReference>
<gene>
    <name evidence="4" type="ORF">TKK_002514</name>
</gene>
<accession>A0ABD2XI34</accession>
<evidence type="ECO:0000256" key="1">
    <source>
        <dbReference type="SAM" id="MobiDB-lite"/>
    </source>
</evidence>
<dbReference type="InterPro" id="IPR001254">
    <property type="entry name" value="Trypsin_dom"/>
</dbReference>
<feature type="compositionally biased region" description="Acidic residues" evidence="1">
    <location>
        <begin position="353"/>
        <end position="362"/>
    </location>
</feature>
<proteinExistence type="predicted"/>
<feature type="signal peptide" evidence="2">
    <location>
        <begin position="1"/>
        <end position="25"/>
    </location>
</feature>
<feature type="compositionally biased region" description="Basic and acidic residues" evidence="1">
    <location>
        <begin position="339"/>
        <end position="352"/>
    </location>
</feature>
<evidence type="ECO:0000256" key="2">
    <source>
        <dbReference type="SAM" id="SignalP"/>
    </source>
</evidence>
<keyword evidence="2" id="KW-0732">Signal</keyword>
<protein>
    <recommendedName>
        <fullName evidence="3">Peptidase S1 domain-containing protein</fullName>
    </recommendedName>
</protein>